<reference evidence="1" key="1">
    <citation type="submission" date="2020-05" db="EMBL/GenBank/DDBJ databases">
        <authorList>
            <person name="Chiriac C."/>
            <person name="Salcher M."/>
            <person name="Ghai R."/>
            <person name="Kavagutti S V."/>
        </authorList>
    </citation>
    <scope>NUCLEOTIDE SEQUENCE</scope>
</reference>
<evidence type="ECO:0000313" key="1">
    <source>
        <dbReference type="EMBL" id="CAB5219651.1"/>
    </source>
</evidence>
<gene>
    <name evidence="1" type="ORF">UFOVP222_105</name>
</gene>
<accession>A0A6J7WNQ0</accession>
<proteinExistence type="predicted"/>
<name>A0A6J7WNQ0_9CAUD</name>
<dbReference type="EMBL" id="LR798269">
    <property type="protein sequence ID" value="CAB5219651.1"/>
    <property type="molecule type" value="Genomic_DNA"/>
</dbReference>
<sequence>MKKLLKLFKWRVNLIQKGYDLGWEHGYEAGLVEQHKQIVDKVNSLIHDIDWLREDPYTRKDIVEAIKKHEADKEPVGWTK</sequence>
<protein>
    <submittedName>
        <fullName evidence="1">Uncharacterized protein</fullName>
    </submittedName>
</protein>
<organism evidence="1">
    <name type="scientific">uncultured Caudovirales phage</name>
    <dbReference type="NCBI Taxonomy" id="2100421"/>
    <lineage>
        <taxon>Viruses</taxon>
        <taxon>Duplodnaviria</taxon>
        <taxon>Heunggongvirae</taxon>
        <taxon>Uroviricota</taxon>
        <taxon>Caudoviricetes</taxon>
        <taxon>Peduoviridae</taxon>
        <taxon>Maltschvirus</taxon>
        <taxon>Maltschvirus maltsch</taxon>
    </lineage>
</organism>